<keyword evidence="2" id="KW-0032">Aminotransferase</keyword>
<evidence type="ECO:0000313" key="2">
    <source>
        <dbReference type="EMBL" id="MDA3969280.1"/>
    </source>
</evidence>
<evidence type="ECO:0000313" key="3">
    <source>
        <dbReference type="Proteomes" id="UP001210261"/>
    </source>
</evidence>
<dbReference type="InterPro" id="IPR001544">
    <property type="entry name" value="Aminotrans_IV"/>
</dbReference>
<reference evidence="2 3" key="1">
    <citation type="submission" date="2023-01" db="EMBL/GenBank/DDBJ databases">
        <title>Description of Helicobacter ibis sp. nov. isolated from faecal droppings of black-faced ibis (Theristicus melanopis).</title>
        <authorList>
            <person name="Lopez-Cantillo M."/>
            <person name="Vidal-Veuthey B."/>
            <person name="Mella A."/>
            <person name="De La Haba R."/>
            <person name="Collado L."/>
        </authorList>
    </citation>
    <scope>NUCLEOTIDE SEQUENCE [LARGE SCALE GENOMIC DNA]</scope>
    <source>
        <strain evidence="2 3">A82</strain>
    </source>
</reference>
<dbReference type="Proteomes" id="UP001210261">
    <property type="component" value="Unassembled WGS sequence"/>
</dbReference>
<accession>A0ABT4VGP1</accession>
<feature type="domain" description="Chorismate-utilising enzyme C-terminal" evidence="1">
    <location>
        <begin position="108"/>
        <end position="358"/>
    </location>
</feature>
<dbReference type="PANTHER" id="PTHR11236">
    <property type="entry name" value="AMINOBENZOATE/ANTHRANILATE SYNTHASE"/>
    <property type="match status" value="1"/>
</dbReference>
<proteinExistence type="predicted"/>
<dbReference type="RefSeq" id="WP_271021619.1">
    <property type="nucleotide sequence ID" value="NZ_JAQHXR010000003.1"/>
</dbReference>
<dbReference type="PANTHER" id="PTHR11236:SF50">
    <property type="entry name" value="AMINODEOXYCHORISMATE SYNTHASE COMPONENT 1"/>
    <property type="match status" value="1"/>
</dbReference>
<keyword evidence="3" id="KW-1185">Reference proteome</keyword>
<name>A0ABT4VGP1_9HELI</name>
<dbReference type="GO" id="GO:0008483">
    <property type="term" value="F:transaminase activity"/>
    <property type="evidence" value="ECO:0007669"/>
    <property type="project" value="UniProtKB-KW"/>
</dbReference>
<dbReference type="Gene3D" id="3.30.470.10">
    <property type="match status" value="1"/>
</dbReference>
<protein>
    <submittedName>
        <fullName evidence="2">Bifunctional anthranilate synthase component I family protein/class IV aminotransferase</fullName>
    </submittedName>
</protein>
<organism evidence="2 3">
    <name type="scientific">Helicobacter ibis</name>
    <dbReference type="NCBI Taxonomy" id="2962633"/>
    <lineage>
        <taxon>Bacteria</taxon>
        <taxon>Pseudomonadati</taxon>
        <taxon>Campylobacterota</taxon>
        <taxon>Epsilonproteobacteria</taxon>
        <taxon>Campylobacterales</taxon>
        <taxon>Helicobacteraceae</taxon>
        <taxon>Helicobacter</taxon>
    </lineage>
</organism>
<dbReference type="Gene3D" id="3.20.10.10">
    <property type="entry name" value="D-amino Acid Aminotransferase, subunit A, domain 2"/>
    <property type="match status" value="1"/>
</dbReference>
<dbReference type="PRINTS" id="PR00095">
    <property type="entry name" value="ANTSNTHASEI"/>
</dbReference>
<dbReference type="SUPFAM" id="SSF56322">
    <property type="entry name" value="ADC synthase"/>
    <property type="match status" value="1"/>
</dbReference>
<dbReference type="EMBL" id="JAQHXR010000003">
    <property type="protein sequence ID" value="MDA3969280.1"/>
    <property type="molecule type" value="Genomic_DNA"/>
</dbReference>
<dbReference type="Pfam" id="PF00425">
    <property type="entry name" value="Chorismate_bind"/>
    <property type="match status" value="1"/>
</dbReference>
<sequence length="591" mass="68932">MAKDKMQSNIDKFAIFGKFLYKNPKFLLQAYNQQQSKKALKIIEKYKKKYYFIGYIKYEFYKYLDSKDYTSSEPCLVFYAFKDREKYKKEECTFEFCPIFTKHILKGNYKDNFNSIKNSIAKGQCYEANLSDEIHFISNLNGYEIFNSLHTRQDTPYKAYISTDFEEIISFSPERFFKIKNNKITTKPMKGTIKKGSTKKEDKDLKNFLKTDTKSMSENVMIVDLLRNDISKIIKANSLKAKLFQIKSYPTLHQMISTISGELKNNINLYKILKALFPCGSITGAPKIETIKLLESLEKRERGIYCGSVGFIHGDVMDFSVAIRTIYKNNSTDYIYGTGSGLVWDSKLDDELKELELKSKILQNDFYLFESMFYKNGEVLFFKEHLERLLNSAKFFNFNTEKILKAFSTTLNFTLKIAESFKDIHDFDQKAFSKKYFFSPLNSDSGTKCLKLKLYKNGEYELLATPLQESKNNKLLISKTTIKPNFLLNHKTSLREHYKQATQLWQDNTCYDVIFFDDCGLLSEGARSNIIIKLDNKLITPKTNNALNGIYRQKLLQYDLIKEQNIDKTMLQNADEIYAINSLRGLKRVVL</sequence>
<evidence type="ECO:0000259" key="1">
    <source>
        <dbReference type="Pfam" id="PF00425"/>
    </source>
</evidence>
<comment type="caution">
    <text evidence="2">The sequence shown here is derived from an EMBL/GenBank/DDBJ whole genome shotgun (WGS) entry which is preliminary data.</text>
</comment>
<dbReference type="Gene3D" id="3.60.120.10">
    <property type="entry name" value="Anthranilate synthase"/>
    <property type="match status" value="1"/>
</dbReference>
<dbReference type="InterPro" id="IPR019999">
    <property type="entry name" value="Anth_synth_I-like"/>
</dbReference>
<dbReference type="InterPro" id="IPR015890">
    <property type="entry name" value="Chorismate_C"/>
</dbReference>
<dbReference type="SUPFAM" id="SSF56752">
    <property type="entry name" value="D-aminoacid aminotransferase-like PLP-dependent enzymes"/>
    <property type="match status" value="1"/>
</dbReference>
<dbReference type="InterPro" id="IPR043132">
    <property type="entry name" value="BCAT-like_C"/>
</dbReference>
<dbReference type="InterPro" id="IPR036038">
    <property type="entry name" value="Aminotransferase-like"/>
</dbReference>
<dbReference type="Pfam" id="PF01063">
    <property type="entry name" value="Aminotran_4"/>
    <property type="match status" value="1"/>
</dbReference>
<dbReference type="InterPro" id="IPR005801">
    <property type="entry name" value="ADC_synthase"/>
</dbReference>
<dbReference type="InterPro" id="IPR043131">
    <property type="entry name" value="BCAT-like_N"/>
</dbReference>
<keyword evidence="2" id="KW-0808">Transferase</keyword>
<gene>
    <name evidence="2" type="ORF">PF021_06265</name>
</gene>